<gene>
    <name evidence="1" type="ORF">LMUR_11202</name>
</gene>
<accession>A0A829R4A3</accession>
<name>A0A829R4A3_LISGR</name>
<dbReference type="SUPFAM" id="SSF82549">
    <property type="entry name" value="DAK1/DegV-like"/>
    <property type="match status" value="1"/>
</dbReference>
<organism evidence="1 2">
    <name type="scientific">Listeria grayi FSL F6-1183</name>
    <dbReference type="NCBI Taxonomy" id="1265827"/>
    <lineage>
        <taxon>Bacteria</taxon>
        <taxon>Bacillati</taxon>
        <taxon>Bacillota</taxon>
        <taxon>Bacilli</taxon>
        <taxon>Bacillales</taxon>
        <taxon>Listeriaceae</taxon>
        <taxon>Listeria</taxon>
    </lineage>
</organism>
<evidence type="ECO:0000313" key="2">
    <source>
        <dbReference type="Proteomes" id="UP000019251"/>
    </source>
</evidence>
<protein>
    <submittedName>
        <fullName evidence="1">Uncharacterized protein</fullName>
    </submittedName>
</protein>
<reference evidence="1 2" key="1">
    <citation type="submission" date="2012-12" db="EMBL/GenBank/DDBJ databases">
        <title>Novel taxa of Listeriaceae from agricultural environments in the United States.</title>
        <authorList>
            <person name="den Bakker H.C."/>
            <person name="Allred A."/>
            <person name="Warchocki S."/>
            <person name="Wright E.M."/>
            <person name="Burrell A."/>
            <person name="Nightingale K.K."/>
            <person name="Kephart D."/>
            <person name="Wiedmann M."/>
        </authorList>
    </citation>
    <scope>NUCLEOTIDE SEQUENCE [LARGE SCALE GENOMIC DNA]</scope>
    <source>
        <strain evidence="1 2">FSL F6-1183</strain>
    </source>
</reference>
<sequence length="28" mass="3030">MKLPISFADPVIATHAGKGAFAVMYYTE</sequence>
<dbReference type="EMBL" id="AODG01000013">
    <property type="protein sequence ID" value="EUJ27061.1"/>
    <property type="molecule type" value="Genomic_DNA"/>
</dbReference>
<comment type="caution">
    <text evidence="1">The sequence shown here is derived from an EMBL/GenBank/DDBJ whole genome shotgun (WGS) entry which is preliminary data.</text>
</comment>
<evidence type="ECO:0000313" key="1">
    <source>
        <dbReference type="EMBL" id="EUJ27061.1"/>
    </source>
</evidence>
<dbReference type="AlphaFoldDB" id="A0A829R4A3"/>
<proteinExistence type="predicted"/>
<dbReference type="Proteomes" id="UP000019251">
    <property type="component" value="Unassembled WGS sequence"/>
</dbReference>